<feature type="region of interest" description="Disordered" evidence="1">
    <location>
        <begin position="16"/>
        <end position="42"/>
    </location>
</feature>
<evidence type="ECO:0000313" key="3">
    <source>
        <dbReference type="Proteomes" id="UP000266861"/>
    </source>
</evidence>
<reference evidence="2 3" key="1">
    <citation type="submission" date="2018-08" db="EMBL/GenBank/DDBJ databases">
        <title>Genome and evolution of the arbuscular mycorrhizal fungus Diversispora epigaea (formerly Glomus versiforme) and its bacterial endosymbionts.</title>
        <authorList>
            <person name="Sun X."/>
            <person name="Fei Z."/>
            <person name="Harrison M."/>
        </authorList>
    </citation>
    <scope>NUCLEOTIDE SEQUENCE [LARGE SCALE GENOMIC DNA]</scope>
    <source>
        <strain evidence="2 3">IT104</strain>
    </source>
</reference>
<dbReference type="AlphaFoldDB" id="A0A397IZ62"/>
<proteinExistence type="predicted"/>
<evidence type="ECO:0000256" key="1">
    <source>
        <dbReference type="SAM" id="MobiDB-lite"/>
    </source>
</evidence>
<protein>
    <submittedName>
        <fullName evidence="2">Uncharacterized protein</fullName>
    </submittedName>
</protein>
<dbReference type="Proteomes" id="UP000266861">
    <property type="component" value="Unassembled WGS sequence"/>
</dbReference>
<organism evidence="2 3">
    <name type="scientific">Diversispora epigaea</name>
    <dbReference type="NCBI Taxonomy" id="1348612"/>
    <lineage>
        <taxon>Eukaryota</taxon>
        <taxon>Fungi</taxon>
        <taxon>Fungi incertae sedis</taxon>
        <taxon>Mucoromycota</taxon>
        <taxon>Glomeromycotina</taxon>
        <taxon>Glomeromycetes</taxon>
        <taxon>Diversisporales</taxon>
        <taxon>Diversisporaceae</taxon>
        <taxon>Diversispora</taxon>
    </lineage>
</organism>
<name>A0A397IZ62_9GLOM</name>
<sequence>MVNATTLEQLQDFYWHSEQEDIDNTEQGTREGNTRRKNESIGNTKRQRLDCYILQLRFILLSSYSPMSGHFAIK</sequence>
<dbReference type="EMBL" id="PQFF01000143">
    <property type="protein sequence ID" value="RHZ79066.1"/>
    <property type="molecule type" value="Genomic_DNA"/>
</dbReference>
<feature type="compositionally biased region" description="Basic and acidic residues" evidence="1">
    <location>
        <begin position="28"/>
        <end position="39"/>
    </location>
</feature>
<accession>A0A397IZ62</accession>
<comment type="caution">
    <text evidence="2">The sequence shown here is derived from an EMBL/GenBank/DDBJ whole genome shotgun (WGS) entry which is preliminary data.</text>
</comment>
<evidence type="ECO:0000313" key="2">
    <source>
        <dbReference type="EMBL" id="RHZ79066.1"/>
    </source>
</evidence>
<gene>
    <name evidence="2" type="ORF">Glove_152g23</name>
</gene>
<keyword evidence="3" id="KW-1185">Reference proteome</keyword>